<evidence type="ECO:0000256" key="1">
    <source>
        <dbReference type="SAM" id="MobiDB-lite"/>
    </source>
</evidence>
<name>A0A7Z0EBU5_9MICC</name>
<organism evidence="2 3">
    <name type="scientific">Nesterenkonia sandarakina</name>
    <dbReference type="NCBI Taxonomy" id="272918"/>
    <lineage>
        <taxon>Bacteria</taxon>
        <taxon>Bacillati</taxon>
        <taxon>Actinomycetota</taxon>
        <taxon>Actinomycetes</taxon>
        <taxon>Micrococcales</taxon>
        <taxon>Micrococcaceae</taxon>
        <taxon>Nesterenkonia</taxon>
    </lineage>
</organism>
<dbReference type="EMBL" id="JACCFQ010000002">
    <property type="protein sequence ID" value="NYJ18119.1"/>
    <property type="molecule type" value="Genomic_DNA"/>
</dbReference>
<evidence type="ECO:0008006" key="4">
    <source>
        <dbReference type="Google" id="ProtNLM"/>
    </source>
</evidence>
<proteinExistence type="predicted"/>
<keyword evidence="3" id="KW-1185">Reference proteome</keyword>
<evidence type="ECO:0000313" key="2">
    <source>
        <dbReference type="EMBL" id="NYJ18119.1"/>
    </source>
</evidence>
<gene>
    <name evidence="2" type="ORF">HNR11_002709</name>
</gene>
<dbReference type="AlphaFoldDB" id="A0A7Z0EBU5"/>
<feature type="region of interest" description="Disordered" evidence="1">
    <location>
        <begin position="62"/>
        <end position="87"/>
    </location>
</feature>
<reference evidence="2 3" key="1">
    <citation type="submission" date="2020-07" db="EMBL/GenBank/DDBJ databases">
        <title>Sequencing the genomes of 1000 actinobacteria strains.</title>
        <authorList>
            <person name="Klenk H.-P."/>
        </authorList>
    </citation>
    <scope>NUCLEOTIDE SEQUENCE [LARGE SCALE GENOMIC DNA]</scope>
    <source>
        <strain evidence="2 3">DSM 15664</strain>
    </source>
</reference>
<protein>
    <recommendedName>
        <fullName evidence="4">DNA-binding protein</fullName>
    </recommendedName>
</protein>
<dbReference type="RefSeq" id="WP_179443054.1">
    <property type="nucleotide sequence ID" value="NZ_BAAALK010000003.1"/>
</dbReference>
<sequence>MPRIITPSEVANQLNVAESDLAAWRNSGLGPVWLNIEPNTIRYVDTAVHRWVIWQLDHPTPTLHVTRSDEDTTPLQNEQLPDVDSGS</sequence>
<dbReference type="Proteomes" id="UP000560069">
    <property type="component" value="Unassembled WGS sequence"/>
</dbReference>
<evidence type="ECO:0000313" key="3">
    <source>
        <dbReference type="Proteomes" id="UP000560069"/>
    </source>
</evidence>
<comment type="caution">
    <text evidence="2">The sequence shown here is derived from an EMBL/GenBank/DDBJ whole genome shotgun (WGS) entry which is preliminary data.</text>
</comment>
<accession>A0A7Z0EBU5</accession>